<accession>A0A2D0KSH4</accession>
<keyword evidence="2" id="KW-1185">Reference proteome</keyword>
<dbReference type="Proteomes" id="UP000222366">
    <property type="component" value="Unassembled WGS sequence"/>
</dbReference>
<evidence type="ECO:0000313" key="1">
    <source>
        <dbReference type="EMBL" id="PHM66389.1"/>
    </source>
</evidence>
<evidence type="ECO:0000313" key="2">
    <source>
        <dbReference type="Proteomes" id="UP000222366"/>
    </source>
</evidence>
<protein>
    <submittedName>
        <fullName evidence="1">Uncharacterized protein</fullName>
    </submittedName>
</protein>
<proteinExistence type="predicted"/>
<reference evidence="1 2" key="1">
    <citation type="journal article" date="2017" name="Nat. Microbiol.">
        <title>Natural product diversity associated with the nematode symbionts Photorhabdus and Xenorhabdus.</title>
        <authorList>
            <person name="Tobias N.J."/>
            <person name="Wolff H."/>
            <person name="Djahanschiri B."/>
            <person name="Grundmann F."/>
            <person name="Kronenwerth M."/>
            <person name="Shi Y.M."/>
            <person name="Simonyi S."/>
            <person name="Grun P."/>
            <person name="Shapiro-Ilan D."/>
            <person name="Pidot S.J."/>
            <person name="Stinear T.P."/>
            <person name="Ebersberger I."/>
            <person name="Bode H.B."/>
        </authorList>
    </citation>
    <scope>NUCLEOTIDE SEQUENCE [LARGE SCALE GENOMIC DNA]</scope>
    <source>
        <strain evidence="1 2">DSM 17904</strain>
    </source>
</reference>
<dbReference type="AlphaFoldDB" id="A0A2D0KSH4"/>
<sequence length="36" mass="4463">MMGSAIFYYCFEKYKYYQLILIKLIFSDDTKNNVLW</sequence>
<organism evidence="1 2">
    <name type="scientific">Xenorhabdus stockiae</name>
    <dbReference type="NCBI Taxonomy" id="351614"/>
    <lineage>
        <taxon>Bacteria</taxon>
        <taxon>Pseudomonadati</taxon>
        <taxon>Pseudomonadota</taxon>
        <taxon>Gammaproteobacteria</taxon>
        <taxon>Enterobacterales</taxon>
        <taxon>Morganellaceae</taxon>
        <taxon>Xenorhabdus</taxon>
    </lineage>
</organism>
<dbReference type="EMBL" id="NJAJ01000009">
    <property type="protein sequence ID" value="PHM66389.1"/>
    <property type="molecule type" value="Genomic_DNA"/>
</dbReference>
<comment type="caution">
    <text evidence="1">The sequence shown here is derived from an EMBL/GenBank/DDBJ whole genome shotgun (WGS) entry which is preliminary data.</text>
</comment>
<name>A0A2D0KSH4_9GAMM</name>
<gene>
    <name evidence="1" type="ORF">Xsto_01321</name>
</gene>